<dbReference type="NCBIfam" id="TIGR00077">
    <property type="entry name" value="lspA"/>
    <property type="match status" value="1"/>
</dbReference>
<proteinExistence type="inferred from homology"/>
<dbReference type="EMBL" id="CP021059">
    <property type="protein sequence ID" value="ARQ06642.1"/>
    <property type="molecule type" value="Genomic_DNA"/>
</dbReference>
<dbReference type="STRING" id="1855823.MCCS_09950"/>
<keyword evidence="7 9" id="KW-1133">Transmembrane helix</keyword>
<feature type="transmembrane region" description="Helical" evidence="9">
    <location>
        <begin position="90"/>
        <end position="109"/>
    </location>
</feature>
<comment type="function">
    <text evidence="9 10">This protein specifically catalyzes the removal of signal peptides from prolipoproteins.</text>
</comment>
<accession>A0A1W7AAI4</accession>
<dbReference type="OrthoDB" id="9810259at2"/>
<keyword evidence="13" id="KW-1185">Reference proteome</keyword>
<comment type="subcellular location">
    <subcellularLocation>
        <location evidence="9">Cell membrane</location>
        <topology evidence="9">Multi-pass membrane protein</topology>
    </subcellularLocation>
</comment>
<dbReference type="GO" id="GO:0005886">
    <property type="term" value="C:plasma membrane"/>
    <property type="evidence" value="ECO:0007669"/>
    <property type="project" value="UniProtKB-SubCell"/>
</dbReference>
<dbReference type="GO" id="GO:0004190">
    <property type="term" value="F:aspartic-type endopeptidase activity"/>
    <property type="evidence" value="ECO:0007669"/>
    <property type="project" value="UniProtKB-UniRule"/>
</dbReference>
<keyword evidence="5 9" id="KW-0064">Aspartyl protease</keyword>
<keyword evidence="2 9" id="KW-1003">Cell membrane</keyword>
<dbReference type="AlphaFoldDB" id="A0A1W7AAI4"/>
<dbReference type="UniPathway" id="UPA00665"/>
<sequence length="163" mass="18709">MNRNYRIIPMGLLSIVLILVDQLTKYMIVKSMEIGESISIIGDILKITSHRNYGAAWGMLQNQMIFFYIITVIVLIALCYFYYKEAADNLLMQSGLMLIFAGAIGNFIDRLFRGNVVDFIDTKIINYDFPIFNVADSCLTIGVFILLYELLFNQKEEKQHGNI</sequence>
<dbReference type="PANTHER" id="PTHR33695:SF1">
    <property type="entry name" value="LIPOPROTEIN SIGNAL PEPTIDASE"/>
    <property type="match status" value="1"/>
</dbReference>
<name>A0A1W7AAI4_9STAP</name>
<evidence type="ECO:0000256" key="6">
    <source>
        <dbReference type="ARBA" id="ARBA00022801"/>
    </source>
</evidence>
<evidence type="ECO:0000256" key="4">
    <source>
        <dbReference type="ARBA" id="ARBA00022692"/>
    </source>
</evidence>
<feature type="active site" evidence="9">
    <location>
        <position position="136"/>
    </location>
</feature>
<dbReference type="InterPro" id="IPR001872">
    <property type="entry name" value="Peptidase_A8"/>
</dbReference>
<keyword evidence="8 9" id="KW-0472">Membrane</keyword>
<feature type="transmembrane region" description="Helical" evidence="9">
    <location>
        <begin position="7"/>
        <end position="28"/>
    </location>
</feature>
<comment type="pathway">
    <text evidence="9">Protein modification; lipoprotein biosynthesis (signal peptide cleavage).</text>
</comment>
<dbReference type="PRINTS" id="PR00781">
    <property type="entry name" value="LIPOSIGPTASE"/>
</dbReference>
<dbReference type="RefSeq" id="WP_086042298.1">
    <property type="nucleotide sequence ID" value="NZ_CBCRZA010000006.1"/>
</dbReference>
<dbReference type="GeneID" id="35295127"/>
<dbReference type="PROSITE" id="PS00855">
    <property type="entry name" value="SPASE_II"/>
    <property type="match status" value="1"/>
</dbReference>
<evidence type="ECO:0000256" key="8">
    <source>
        <dbReference type="ARBA" id="ARBA00023136"/>
    </source>
</evidence>
<comment type="catalytic activity">
    <reaction evidence="9 10">
        <text>Release of signal peptides from bacterial membrane prolipoproteins. Hydrolyzes -Xaa-Yaa-Zaa-|-(S,diacylglyceryl)Cys-, in which Xaa is hydrophobic (preferably Leu), and Yaa (Ala or Ser) and Zaa (Gly or Ala) have small, neutral side chains.</text>
        <dbReference type="EC" id="3.4.23.36"/>
    </reaction>
</comment>
<evidence type="ECO:0000256" key="2">
    <source>
        <dbReference type="ARBA" id="ARBA00022475"/>
    </source>
</evidence>
<dbReference type="PANTHER" id="PTHR33695">
    <property type="entry name" value="LIPOPROTEIN SIGNAL PEPTIDASE"/>
    <property type="match status" value="1"/>
</dbReference>
<protein>
    <recommendedName>
        <fullName evidence="9">Lipoprotein signal peptidase</fullName>
        <ecNumber evidence="9">3.4.23.36</ecNumber>
    </recommendedName>
    <alternativeName>
        <fullName evidence="9">Prolipoprotein signal peptidase</fullName>
    </alternativeName>
    <alternativeName>
        <fullName evidence="9">Signal peptidase II</fullName>
        <shortName evidence="9">SPase II</shortName>
    </alternativeName>
</protein>
<evidence type="ECO:0000256" key="7">
    <source>
        <dbReference type="ARBA" id="ARBA00022989"/>
    </source>
</evidence>
<feature type="transmembrane region" description="Helical" evidence="9">
    <location>
        <begin position="65"/>
        <end position="83"/>
    </location>
</feature>
<dbReference type="EC" id="3.4.23.36" evidence="9"/>
<evidence type="ECO:0000256" key="9">
    <source>
        <dbReference type="HAMAP-Rule" id="MF_00161"/>
    </source>
</evidence>
<evidence type="ECO:0000256" key="1">
    <source>
        <dbReference type="ARBA" id="ARBA00006139"/>
    </source>
</evidence>
<keyword evidence="4 9" id="KW-0812">Transmembrane</keyword>
<organism evidence="12 13">
    <name type="scientific">Macrococcoides canis</name>
    <dbReference type="NCBI Taxonomy" id="1855823"/>
    <lineage>
        <taxon>Bacteria</taxon>
        <taxon>Bacillati</taxon>
        <taxon>Bacillota</taxon>
        <taxon>Bacilli</taxon>
        <taxon>Bacillales</taxon>
        <taxon>Staphylococcaceae</taxon>
        <taxon>Macrococcoides</taxon>
    </lineage>
</organism>
<evidence type="ECO:0000256" key="5">
    <source>
        <dbReference type="ARBA" id="ARBA00022750"/>
    </source>
</evidence>
<reference evidence="12 13" key="1">
    <citation type="journal article" date="2017" name="Int. J. Syst. Evol. Microbiol.">
        <title>Macrococcus canis sp. nov., a skin bacterium associated with infections in dogs.</title>
        <authorList>
            <person name="Gobeli Brawand S."/>
            <person name="Cotting K."/>
            <person name="Gomez-Sanz E."/>
            <person name="Collaud A."/>
            <person name="Thomann A."/>
            <person name="Brodard I."/>
            <person name="Rodriguez-Campos S."/>
            <person name="Strauss C."/>
            <person name="Perreten V."/>
        </authorList>
    </citation>
    <scope>NUCLEOTIDE SEQUENCE [LARGE SCALE GENOMIC DNA]</scope>
    <source>
        <strain evidence="12 13">KM45013</strain>
    </source>
</reference>
<dbReference type="KEGG" id="mcak:MCCS_09950"/>
<feature type="transmembrane region" description="Helical" evidence="9">
    <location>
        <begin position="129"/>
        <end position="151"/>
    </location>
</feature>
<evidence type="ECO:0000256" key="10">
    <source>
        <dbReference type="RuleBase" id="RU000594"/>
    </source>
</evidence>
<dbReference type="HAMAP" id="MF_00161">
    <property type="entry name" value="LspA"/>
    <property type="match status" value="1"/>
</dbReference>
<evidence type="ECO:0000256" key="11">
    <source>
        <dbReference type="RuleBase" id="RU004181"/>
    </source>
</evidence>
<comment type="similarity">
    <text evidence="1 9 11">Belongs to the peptidase A8 family.</text>
</comment>
<dbReference type="Proteomes" id="UP000194154">
    <property type="component" value="Chromosome"/>
</dbReference>
<dbReference type="GO" id="GO:0006508">
    <property type="term" value="P:proteolysis"/>
    <property type="evidence" value="ECO:0007669"/>
    <property type="project" value="UniProtKB-KW"/>
</dbReference>
<evidence type="ECO:0000313" key="12">
    <source>
        <dbReference type="EMBL" id="ARQ06642.1"/>
    </source>
</evidence>
<keyword evidence="6 9" id="KW-0378">Hydrolase</keyword>
<dbReference type="Pfam" id="PF01252">
    <property type="entry name" value="Peptidase_A8"/>
    <property type="match status" value="1"/>
</dbReference>
<evidence type="ECO:0000313" key="13">
    <source>
        <dbReference type="Proteomes" id="UP000194154"/>
    </source>
</evidence>
<keyword evidence="12" id="KW-0449">Lipoprotein</keyword>
<feature type="active site" evidence="9">
    <location>
        <position position="118"/>
    </location>
</feature>
<gene>
    <name evidence="9 12" type="primary">lspA</name>
    <name evidence="12" type="ORF">MCCS_09950</name>
</gene>
<keyword evidence="3 9" id="KW-0645">Protease</keyword>
<evidence type="ECO:0000256" key="3">
    <source>
        <dbReference type="ARBA" id="ARBA00022670"/>
    </source>
</evidence>